<name>A0ABQ0VFX4_ENTMU</name>
<dbReference type="NCBIfam" id="NF009007">
    <property type="entry name" value="PRK12352.1"/>
    <property type="match status" value="1"/>
</dbReference>
<feature type="domain" description="Aspartate/glutamate/uridylate kinase" evidence="10">
    <location>
        <begin position="5"/>
        <end position="286"/>
    </location>
</feature>
<evidence type="ECO:0000256" key="2">
    <source>
        <dbReference type="ARBA" id="ARBA00011066"/>
    </source>
</evidence>
<evidence type="ECO:0000259" key="10">
    <source>
        <dbReference type="Pfam" id="PF00696"/>
    </source>
</evidence>
<reference evidence="11 12" key="1">
    <citation type="submission" date="2019-07" db="EMBL/GenBank/DDBJ databases">
        <title>Whole genome shotgun sequence of Enterococcus mundtii NBRC 100490.</title>
        <authorList>
            <person name="Hosoyama A."/>
            <person name="Uohara A."/>
            <person name="Ohji S."/>
            <person name="Ichikawa N."/>
        </authorList>
    </citation>
    <scope>NUCLEOTIDE SEQUENCE [LARGE SCALE GENOMIC DNA]</scope>
    <source>
        <strain evidence="11 12">NBRC 100490</strain>
    </source>
</reference>
<sequence>MANRKVVVALGGNAILSTDASAKAQQDALMETAKYLVKFIEQGDELIISHGNGPQVGNLLIQQQAADSEKTPAMPLDTCVAMTEGSIGYWLQNAMGEVLKEKGIDKDVVSLVTQVIVDENDPSFKNPSKPVGPFYTEEEANDQMNADSSVTFKEDAGRGWRKVVASPKPISIKEARVIQTLVEQGVITISVGGGGIPVVETATGLEGKEAVIDKDFASEKLAEIIGADLLIVLTGVDNVYVNYQKPDQKKLETVGVSEMKQYIAENQFAPGSMLPKVEAAIAFVEARPTGKAIITSLENIENLLASEEGTIIVADEA</sequence>
<dbReference type="PIRSF" id="PIRSF000723">
    <property type="entry name" value="Carbamate_kin"/>
    <property type="match status" value="1"/>
</dbReference>
<keyword evidence="6 9" id="KW-0418">Kinase</keyword>
<keyword evidence="5 9" id="KW-0808">Transferase</keyword>
<proteinExistence type="inferred from homology"/>
<comment type="similarity">
    <text evidence="2 9">Belongs to the carbamate kinase family.</text>
</comment>
<dbReference type="Gene3D" id="3.40.1160.10">
    <property type="entry name" value="Acetylglutamate kinase-like"/>
    <property type="match status" value="1"/>
</dbReference>
<evidence type="ECO:0000256" key="4">
    <source>
        <dbReference type="ARBA" id="ARBA00022503"/>
    </source>
</evidence>
<dbReference type="GO" id="GO:0016301">
    <property type="term" value="F:kinase activity"/>
    <property type="evidence" value="ECO:0007669"/>
    <property type="project" value="UniProtKB-KW"/>
</dbReference>
<dbReference type="PANTHER" id="PTHR30409:SF1">
    <property type="entry name" value="CARBAMATE KINASE-RELATED"/>
    <property type="match status" value="1"/>
</dbReference>
<dbReference type="Pfam" id="PF00696">
    <property type="entry name" value="AA_kinase"/>
    <property type="match status" value="1"/>
</dbReference>
<dbReference type="SUPFAM" id="SSF53633">
    <property type="entry name" value="Carbamate kinase-like"/>
    <property type="match status" value="1"/>
</dbReference>
<dbReference type="CDD" id="cd04235">
    <property type="entry name" value="AAK_CK"/>
    <property type="match status" value="1"/>
</dbReference>
<evidence type="ECO:0000313" key="11">
    <source>
        <dbReference type="EMBL" id="GEL81520.1"/>
    </source>
</evidence>
<evidence type="ECO:0000256" key="7">
    <source>
        <dbReference type="ARBA" id="ARBA00048467"/>
    </source>
</evidence>
<gene>
    <name evidence="11" type="primary">arcC</name>
    <name evidence="11" type="ORF">EMU01_26640</name>
</gene>
<dbReference type="InterPro" id="IPR036393">
    <property type="entry name" value="AceGlu_kinase-like_sf"/>
</dbReference>
<organism evidence="11 12">
    <name type="scientific">Enterococcus mundtii</name>
    <dbReference type="NCBI Taxonomy" id="53346"/>
    <lineage>
        <taxon>Bacteria</taxon>
        <taxon>Bacillati</taxon>
        <taxon>Bacillota</taxon>
        <taxon>Bacilli</taxon>
        <taxon>Lactobacillales</taxon>
        <taxon>Enterococcaceae</taxon>
        <taxon>Enterococcus</taxon>
    </lineage>
</organism>
<evidence type="ECO:0000256" key="5">
    <source>
        <dbReference type="ARBA" id="ARBA00022679"/>
    </source>
</evidence>
<evidence type="ECO:0000256" key="6">
    <source>
        <dbReference type="ARBA" id="ARBA00022777"/>
    </source>
</evidence>
<keyword evidence="12" id="KW-1185">Reference proteome</keyword>
<dbReference type="Proteomes" id="UP000321175">
    <property type="component" value="Unassembled WGS sequence"/>
</dbReference>
<dbReference type="InterPro" id="IPR003964">
    <property type="entry name" value="Carb_kinase"/>
</dbReference>
<dbReference type="RefSeq" id="WP_071867874.1">
    <property type="nucleotide sequence ID" value="NZ_BJWA01000027.1"/>
</dbReference>
<evidence type="ECO:0000256" key="9">
    <source>
        <dbReference type="PIRNR" id="PIRNR000723"/>
    </source>
</evidence>
<comment type="caution">
    <text evidence="11">The sequence shown here is derived from an EMBL/GenBank/DDBJ whole genome shotgun (WGS) entry which is preliminary data.</text>
</comment>
<dbReference type="EMBL" id="BJWA01000027">
    <property type="protein sequence ID" value="GEL81520.1"/>
    <property type="molecule type" value="Genomic_DNA"/>
</dbReference>
<accession>A0ABQ0VFX4</accession>
<dbReference type="PANTHER" id="PTHR30409">
    <property type="entry name" value="CARBAMATE KINASE"/>
    <property type="match status" value="1"/>
</dbReference>
<dbReference type="InterPro" id="IPR001048">
    <property type="entry name" value="Asp/Glu/Uridylate_kinase"/>
</dbReference>
<dbReference type="NCBIfam" id="TIGR00746">
    <property type="entry name" value="arcC"/>
    <property type="match status" value="1"/>
</dbReference>
<evidence type="ECO:0000256" key="3">
    <source>
        <dbReference type="ARBA" id="ARBA00013070"/>
    </source>
</evidence>
<comment type="catalytic activity">
    <reaction evidence="7">
        <text>hydrogencarbonate + NH4(+) + ATP = carbamoyl phosphate + ADP + H2O + H(+)</text>
        <dbReference type="Rhea" id="RHEA:10152"/>
        <dbReference type="ChEBI" id="CHEBI:15377"/>
        <dbReference type="ChEBI" id="CHEBI:15378"/>
        <dbReference type="ChEBI" id="CHEBI:17544"/>
        <dbReference type="ChEBI" id="CHEBI:28938"/>
        <dbReference type="ChEBI" id="CHEBI:30616"/>
        <dbReference type="ChEBI" id="CHEBI:58228"/>
        <dbReference type="ChEBI" id="CHEBI:456216"/>
        <dbReference type="EC" id="2.7.2.2"/>
    </reaction>
</comment>
<evidence type="ECO:0000256" key="1">
    <source>
        <dbReference type="ARBA" id="ARBA00005118"/>
    </source>
</evidence>
<evidence type="ECO:0000256" key="8">
    <source>
        <dbReference type="NCBIfam" id="TIGR00746"/>
    </source>
</evidence>
<keyword evidence="4" id="KW-0056">Arginine metabolism</keyword>
<dbReference type="PRINTS" id="PR01469">
    <property type="entry name" value="CARBMTKINASE"/>
</dbReference>
<protein>
    <recommendedName>
        <fullName evidence="3 8">Carbamate kinase</fullName>
    </recommendedName>
</protein>
<evidence type="ECO:0000313" key="12">
    <source>
        <dbReference type="Proteomes" id="UP000321175"/>
    </source>
</evidence>
<comment type="pathway">
    <text evidence="1">Metabolic intermediate metabolism; carbamoyl phosphate degradation; CO(2) and NH(3) from carbamoyl phosphate: step 1/1.</text>
</comment>
<dbReference type="GeneID" id="60999610"/>